<organism evidence="3 4">
    <name type="scientific">Streblomastix strix</name>
    <dbReference type="NCBI Taxonomy" id="222440"/>
    <lineage>
        <taxon>Eukaryota</taxon>
        <taxon>Metamonada</taxon>
        <taxon>Preaxostyla</taxon>
        <taxon>Oxymonadida</taxon>
        <taxon>Streblomastigidae</taxon>
        <taxon>Streblomastix</taxon>
    </lineage>
</organism>
<keyword evidence="2" id="KW-0812">Transmembrane</keyword>
<dbReference type="AlphaFoldDB" id="A0A5J4TD59"/>
<sequence>MKIYQNTAEIAGQSLYVVMNKLQEWCRTGTQGQYVKGNYSDTLSNSNEIEGIAKDQSSFNTLYPQEIQAQQNHLQYFWTSQIASLISVGVILNVSNTDAPLQFSIKGRGMIQDKLCVKLIEIGSKTSVNLILAIKQVNAIEVIYPPENSTDQIHIEGNPQSEQTASFGMKDYSWYDNKKKYNILLSNDRKIFTGVEGKEDSGISLNVQELVEEEKYDEIEGADSPKGSSFPIWAIILIVVVGILLVGTASIIIFYFICKYKNQKDQKEDKVQMENINSTQKQEPYVPQQQSSYNPPLSSNYINQSQSQTQNQDNYSSGMNQPNTVTQTLSHASPDIGNVSQTLGI</sequence>
<comment type="caution">
    <text evidence="3">The sequence shown here is derived from an EMBL/GenBank/DDBJ whole genome shotgun (WGS) entry which is preliminary data.</text>
</comment>
<evidence type="ECO:0000313" key="3">
    <source>
        <dbReference type="EMBL" id="KAA6355395.1"/>
    </source>
</evidence>
<keyword evidence="2" id="KW-0472">Membrane</keyword>
<feature type="compositionally biased region" description="Polar residues" evidence="1">
    <location>
        <begin position="278"/>
        <end position="297"/>
    </location>
</feature>
<feature type="compositionally biased region" description="Polar residues" evidence="1">
    <location>
        <begin position="318"/>
        <end position="331"/>
    </location>
</feature>
<name>A0A5J4TD59_9EUKA</name>
<evidence type="ECO:0000256" key="2">
    <source>
        <dbReference type="SAM" id="Phobius"/>
    </source>
</evidence>
<evidence type="ECO:0000256" key="1">
    <source>
        <dbReference type="SAM" id="MobiDB-lite"/>
    </source>
</evidence>
<protein>
    <submittedName>
        <fullName evidence="3">Uncharacterized protein</fullName>
    </submittedName>
</protein>
<dbReference type="EMBL" id="SNRW01034686">
    <property type="protein sequence ID" value="KAA6355395.1"/>
    <property type="molecule type" value="Genomic_DNA"/>
</dbReference>
<keyword evidence="2" id="KW-1133">Transmembrane helix</keyword>
<accession>A0A5J4TD59</accession>
<evidence type="ECO:0000313" key="4">
    <source>
        <dbReference type="Proteomes" id="UP000324800"/>
    </source>
</evidence>
<gene>
    <name evidence="3" type="ORF">EZS28_049078</name>
</gene>
<feature type="transmembrane region" description="Helical" evidence="2">
    <location>
        <begin position="232"/>
        <end position="257"/>
    </location>
</feature>
<reference evidence="3 4" key="1">
    <citation type="submission" date="2019-03" db="EMBL/GenBank/DDBJ databases">
        <title>Single cell metagenomics reveals metabolic interactions within the superorganism composed of flagellate Streblomastix strix and complex community of Bacteroidetes bacteria on its surface.</title>
        <authorList>
            <person name="Treitli S.C."/>
            <person name="Kolisko M."/>
            <person name="Husnik F."/>
            <person name="Keeling P."/>
            <person name="Hampl V."/>
        </authorList>
    </citation>
    <scope>NUCLEOTIDE SEQUENCE [LARGE SCALE GENOMIC DNA]</scope>
    <source>
        <strain evidence="3">ST1C</strain>
    </source>
</reference>
<proteinExistence type="predicted"/>
<feature type="compositionally biased region" description="Low complexity" evidence="1">
    <location>
        <begin position="298"/>
        <end position="317"/>
    </location>
</feature>
<feature type="region of interest" description="Disordered" evidence="1">
    <location>
        <begin position="278"/>
        <end position="345"/>
    </location>
</feature>
<dbReference type="Proteomes" id="UP000324800">
    <property type="component" value="Unassembled WGS sequence"/>
</dbReference>